<keyword evidence="3 4" id="KW-0998">Cell outer membrane</keyword>
<dbReference type="HAMAP" id="MF_00925">
    <property type="entry name" value="OM_assembly_BamE"/>
    <property type="match status" value="1"/>
</dbReference>
<dbReference type="RefSeq" id="WP_015389140.1">
    <property type="nucleotide sequence ID" value="NC_020283.1"/>
</dbReference>
<dbReference type="PATRIC" id="fig|1208918.3.peg.511"/>
<comment type="function">
    <text evidence="4">Part of the outer membrane protein assembly complex, which is involved in assembly and insertion of beta-barrel proteins into the outer membrane.</text>
</comment>
<reference evidence="6 7" key="1">
    <citation type="journal article" date="2013" name="Genome Biol. Evol.">
        <title>Genome evolution and phylogenomic analysis of candidatus kinetoplastibacterium, the betaproteobacterial endosymbionts of strigomonas and angomonas.</title>
        <authorList>
            <person name="Alves J.M."/>
            <person name="Serrano M.G."/>
            <person name="Maia da Silva F."/>
            <person name="Voegtly L.J."/>
            <person name="Matveyev A.V."/>
            <person name="Teixeira M.M."/>
            <person name="Camargo E.P."/>
            <person name="Buck G.A."/>
        </authorList>
    </citation>
    <scope>NUCLEOTIDE SEQUENCE [LARGE SCALE GENOMIC DNA]</scope>
    <source>
        <strain evidence="6 7">TCC036E</strain>
    </source>
</reference>
<keyword evidence="1 4" id="KW-0732">Signal</keyword>
<dbReference type="Pfam" id="PF04355">
    <property type="entry name" value="BamE"/>
    <property type="match status" value="1"/>
</dbReference>
<dbReference type="Proteomes" id="UP000011686">
    <property type="component" value="Chromosome"/>
</dbReference>
<dbReference type="GO" id="GO:0043165">
    <property type="term" value="P:Gram-negative-bacterium-type cell outer membrane assembly"/>
    <property type="evidence" value="ECO:0007669"/>
    <property type="project" value="UniProtKB-UniRule"/>
</dbReference>
<dbReference type="InterPro" id="IPR037873">
    <property type="entry name" value="BamE-like"/>
</dbReference>
<sequence>MFYNTIKNILIISLFLLLEGCSVVKEISIPYKQDIKQGNVINIEQQNMLKIGMTKKQVLSILGTPLLKNIYQPEQWNYIQYSKTNKGKKNILQFTVFFKNDKLIKWSGDEFPKQREYKIDIIKRITIDQKE</sequence>
<comment type="subcellular location">
    <subcellularLocation>
        <location evidence="4">Cell outer membrane</location>
    </subcellularLocation>
</comment>
<dbReference type="GO" id="GO:0051205">
    <property type="term" value="P:protein insertion into membrane"/>
    <property type="evidence" value="ECO:0007669"/>
    <property type="project" value="UniProtKB-UniRule"/>
</dbReference>
<dbReference type="PANTHER" id="PTHR37482">
    <property type="entry name" value="OUTER MEMBRANE PROTEIN ASSEMBLY FACTOR BAME"/>
    <property type="match status" value="1"/>
</dbReference>
<evidence type="ECO:0000259" key="5">
    <source>
        <dbReference type="Pfam" id="PF04355"/>
    </source>
</evidence>
<dbReference type="InterPro" id="IPR026592">
    <property type="entry name" value="BamE"/>
</dbReference>
<gene>
    <name evidence="4" type="primary">bamE</name>
    <name evidence="6" type="ORF">CDEE_0838</name>
</gene>
<evidence type="ECO:0000313" key="7">
    <source>
        <dbReference type="Proteomes" id="UP000011686"/>
    </source>
</evidence>
<comment type="subunit">
    <text evidence="4">Part of the Bam complex.</text>
</comment>
<proteinExistence type="inferred from homology"/>
<comment type="similarity">
    <text evidence="4">Belongs to the BamE family.</text>
</comment>
<dbReference type="PANTHER" id="PTHR37482:SF1">
    <property type="entry name" value="OUTER MEMBRANE PROTEIN ASSEMBLY FACTOR BAME"/>
    <property type="match status" value="1"/>
</dbReference>
<protein>
    <recommendedName>
        <fullName evidence="4">Outer membrane protein assembly factor BamE</fullName>
    </recommendedName>
</protein>
<accession>M1LUN6</accession>
<name>M1LUN6_9PROT</name>
<dbReference type="AlphaFoldDB" id="M1LUN6"/>
<evidence type="ECO:0000256" key="3">
    <source>
        <dbReference type="ARBA" id="ARBA00023237"/>
    </source>
</evidence>
<dbReference type="HOGENOM" id="CLU_083835_3_1_4"/>
<dbReference type="KEGG" id="kct:CDEE_0838"/>
<feature type="domain" description="Outer membrane protein assembly factor BamE" evidence="5">
    <location>
        <begin position="38"/>
        <end position="107"/>
    </location>
</feature>
<keyword evidence="2 4" id="KW-0472">Membrane</keyword>
<keyword evidence="7" id="KW-1185">Reference proteome</keyword>
<evidence type="ECO:0000256" key="1">
    <source>
        <dbReference type="ARBA" id="ARBA00022729"/>
    </source>
</evidence>
<dbReference type="GO" id="GO:0030674">
    <property type="term" value="F:protein-macromolecule adaptor activity"/>
    <property type="evidence" value="ECO:0007669"/>
    <property type="project" value="TreeGrafter"/>
</dbReference>
<dbReference type="eggNOG" id="COG2913">
    <property type="taxonomic scope" value="Bacteria"/>
</dbReference>
<dbReference type="EMBL" id="CP003804">
    <property type="protein sequence ID" value="AGF47811.1"/>
    <property type="molecule type" value="Genomic_DNA"/>
</dbReference>
<dbReference type="STRING" id="1208918.CDEE_0838"/>
<organism evidence="6 7">
    <name type="scientific">Candidatus Kinetoplastidibacterium crithidiae TCC036E</name>
    <dbReference type="NCBI Taxonomy" id="1208918"/>
    <lineage>
        <taxon>Bacteria</taxon>
        <taxon>Pseudomonadati</taxon>
        <taxon>Pseudomonadota</taxon>
        <taxon>Betaproteobacteria</taxon>
        <taxon>Candidatus Kinetoplastidibacterium</taxon>
    </lineage>
</organism>
<evidence type="ECO:0000313" key="6">
    <source>
        <dbReference type="EMBL" id="AGF47811.1"/>
    </source>
</evidence>
<evidence type="ECO:0000256" key="2">
    <source>
        <dbReference type="ARBA" id="ARBA00023136"/>
    </source>
</evidence>
<evidence type="ECO:0000256" key="4">
    <source>
        <dbReference type="HAMAP-Rule" id="MF_00925"/>
    </source>
</evidence>
<dbReference type="Gene3D" id="3.30.1450.10">
    <property type="match status" value="1"/>
</dbReference>
<dbReference type="GO" id="GO:1990063">
    <property type="term" value="C:Bam protein complex"/>
    <property type="evidence" value="ECO:0007669"/>
    <property type="project" value="TreeGrafter"/>
</dbReference>
<dbReference type="InterPro" id="IPR007450">
    <property type="entry name" value="BamE_dom"/>
</dbReference>